<dbReference type="InterPro" id="IPR052055">
    <property type="entry name" value="Hepadnavirus_pol/RT"/>
</dbReference>
<dbReference type="EMBL" id="GBHO01012959">
    <property type="protein sequence ID" value="JAG30645.1"/>
    <property type="molecule type" value="Transcribed_RNA"/>
</dbReference>
<reference evidence="3" key="2">
    <citation type="submission" date="2014-07" db="EMBL/GenBank/DDBJ databases">
        <authorList>
            <person name="Hull J."/>
        </authorList>
    </citation>
    <scope>NUCLEOTIDE SEQUENCE</scope>
</reference>
<dbReference type="Pfam" id="PF00078">
    <property type="entry name" value="RVT_1"/>
    <property type="match status" value="1"/>
</dbReference>
<dbReference type="InterPro" id="IPR000477">
    <property type="entry name" value="RT_dom"/>
</dbReference>
<accession>A0A0A9YMB8</accession>
<evidence type="ECO:0000313" key="4">
    <source>
        <dbReference type="EMBL" id="JAG30646.1"/>
    </source>
</evidence>
<evidence type="ECO:0000256" key="1">
    <source>
        <dbReference type="SAM" id="MobiDB-lite"/>
    </source>
</evidence>
<evidence type="ECO:0000313" key="3">
    <source>
        <dbReference type="EMBL" id="JAG30645.1"/>
    </source>
</evidence>
<sequence>MSLVHLKTKERVAITRATRGPPLSQRELPAKGDPITTAGFDRGNGGTRGGQLSQFVHRWRQLGAPPQLCSLIEGYAIPFAMVPPFRGLRPPFPRLSSTPQSPQMDAVIQSLLDSDMISPSTESSGFISPMFLVYKGDGSPRPVFNLKRLNTFLQPKKFRLINHFRVPSFLQREDFLASIDLSQAYCHVPITPRHRRFLSFVYKDTVYQWTCLPFGLATAPQAFAQLTNWVASYLRNKGIRTIVYLDDFLFAHQDPSLLEEHLRYVTQLLLFLGWQINFKKSQMVPTQLINFLGITWNTKSLQMSLPEAKVLSISNLLLSTIHRSQWSLKSAQILIGVLNFAAFAVPLGRLHLRWIQIATRPLRRVRPRQLLPLSERVLGELRWWQENLRHSSSFHPPVNRVFLSTDASDRAWGAEISGTHIQGLWSRVQQSWHINRKELYAVRAAILSSSSRLRNCTVVLQTDNKTVAAYIRKQGGLRSATLLRETEKLFQLTSALNLHILPFFIPGRLNSLADRLSRGSAPPDWHLGSSITRIVFSRWGVPEIDLFATYRSRVVDAYVTRDSHDHHAAFTDAFSRLWNFTLAWVFPPPPLLPQVLHHLNSAQGLFLVVAPRWSKVFWRADLKARAIAPPLVFRDLKQHLTDLTTDQPPPQIDEMILEIWLIRGGVSRSRIGRRPIDDF</sequence>
<dbReference type="Gene3D" id="3.30.70.270">
    <property type="match status" value="1"/>
</dbReference>
<dbReference type="SUPFAM" id="SSF56672">
    <property type="entry name" value="DNA/RNA polymerases"/>
    <property type="match status" value="1"/>
</dbReference>
<organism evidence="3">
    <name type="scientific">Lygus hesperus</name>
    <name type="common">Western plant bug</name>
    <dbReference type="NCBI Taxonomy" id="30085"/>
    <lineage>
        <taxon>Eukaryota</taxon>
        <taxon>Metazoa</taxon>
        <taxon>Ecdysozoa</taxon>
        <taxon>Arthropoda</taxon>
        <taxon>Hexapoda</taxon>
        <taxon>Insecta</taxon>
        <taxon>Pterygota</taxon>
        <taxon>Neoptera</taxon>
        <taxon>Paraneoptera</taxon>
        <taxon>Hemiptera</taxon>
        <taxon>Heteroptera</taxon>
        <taxon>Panheteroptera</taxon>
        <taxon>Cimicomorpha</taxon>
        <taxon>Miridae</taxon>
        <taxon>Mirini</taxon>
        <taxon>Lygus</taxon>
    </lineage>
</organism>
<reference evidence="3" key="1">
    <citation type="journal article" date="2014" name="PLoS ONE">
        <title>Transcriptome-Based Identification of ABC Transporters in the Western Tarnished Plant Bug Lygus hesperus.</title>
        <authorList>
            <person name="Hull J.J."/>
            <person name="Chaney K."/>
            <person name="Geib S.M."/>
            <person name="Fabrick J.A."/>
            <person name="Brent C.S."/>
            <person name="Walsh D."/>
            <person name="Lavine L.C."/>
        </authorList>
    </citation>
    <scope>NUCLEOTIDE SEQUENCE</scope>
</reference>
<evidence type="ECO:0000259" key="2">
    <source>
        <dbReference type="PROSITE" id="PS50878"/>
    </source>
</evidence>
<dbReference type="PROSITE" id="PS50878">
    <property type="entry name" value="RT_POL"/>
    <property type="match status" value="1"/>
</dbReference>
<dbReference type="InterPro" id="IPR043128">
    <property type="entry name" value="Rev_trsase/Diguanyl_cyclase"/>
</dbReference>
<dbReference type="CDD" id="cd03714">
    <property type="entry name" value="RT_DIRS1"/>
    <property type="match status" value="1"/>
</dbReference>
<dbReference type="AlphaFoldDB" id="A0A0A9YMB8"/>
<gene>
    <name evidence="3" type="ORF">CM83_20430</name>
    <name evidence="4" type="ORF">CM83_20434</name>
</gene>
<feature type="region of interest" description="Disordered" evidence="1">
    <location>
        <begin position="19"/>
        <end position="46"/>
    </location>
</feature>
<dbReference type="Gene3D" id="3.10.10.10">
    <property type="entry name" value="HIV Type 1 Reverse Transcriptase, subunit A, domain 1"/>
    <property type="match status" value="1"/>
</dbReference>
<proteinExistence type="predicted"/>
<dbReference type="PANTHER" id="PTHR33050:SF7">
    <property type="entry name" value="RIBONUCLEASE H"/>
    <property type="match status" value="1"/>
</dbReference>
<protein>
    <submittedName>
        <fullName evidence="3">Putative enzymatic polyprotein</fullName>
    </submittedName>
</protein>
<dbReference type="EMBL" id="GBHO01012958">
    <property type="protein sequence ID" value="JAG30646.1"/>
    <property type="molecule type" value="Transcribed_RNA"/>
</dbReference>
<dbReference type="GO" id="GO:0071897">
    <property type="term" value="P:DNA biosynthetic process"/>
    <property type="evidence" value="ECO:0007669"/>
    <property type="project" value="UniProtKB-ARBA"/>
</dbReference>
<dbReference type="PANTHER" id="PTHR33050">
    <property type="entry name" value="REVERSE TRANSCRIPTASE DOMAIN-CONTAINING PROTEIN"/>
    <property type="match status" value="1"/>
</dbReference>
<name>A0A0A9YMB8_LYGHE</name>
<dbReference type="InterPro" id="IPR043502">
    <property type="entry name" value="DNA/RNA_pol_sf"/>
</dbReference>
<feature type="domain" description="Reverse transcriptase" evidence="2">
    <location>
        <begin position="114"/>
        <end position="296"/>
    </location>
</feature>
<dbReference type="CDD" id="cd09275">
    <property type="entry name" value="RNase_HI_RT_DIRS1"/>
    <property type="match status" value="1"/>
</dbReference>